<comment type="caution">
    <text evidence="20">The sequence shown here is derived from an EMBL/GenBank/DDBJ whole genome shotgun (WGS) entry which is preliminary data.</text>
</comment>
<name>A0A554MWA7_9EURY</name>
<dbReference type="AlphaFoldDB" id="A0A554MWA7"/>
<evidence type="ECO:0000313" key="20">
    <source>
        <dbReference type="EMBL" id="TSD09414.1"/>
    </source>
</evidence>
<evidence type="ECO:0000256" key="7">
    <source>
        <dbReference type="ARBA" id="ARBA00022475"/>
    </source>
</evidence>
<keyword evidence="12 19" id="KW-1133">Transmembrane helix</keyword>
<evidence type="ECO:0000313" key="21">
    <source>
        <dbReference type="Proteomes" id="UP000319894"/>
    </source>
</evidence>
<keyword evidence="21" id="KW-1185">Reference proteome</keyword>
<evidence type="ECO:0000256" key="16">
    <source>
        <dbReference type="ARBA" id="ARBA00032853"/>
    </source>
</evidence>
<sequence length="269" mass="26336">MPPTPLRLRQAVRGALGFLTRLPVSHDGRAWVAFQGMPLAFPVAGYVVGTLVALPLLVFTAVGAPAPVAAAATLATLYLVTGINHLDGLADCGDAAAVHTVARRREVLKDTTTGVGALAAVGIGLAGTALGLLAVARGPPADPLLGGPLAAPLRAAGLVVAAEVGAKLGMATVACLGSSITDGFGAAFTGRATPTLLVGPAVVSLPAAALTGLSPAAPVALLSALATALAVVRWARARLGGVNGDVFGAANELARLVALNAGAVAWVLA</sequence>
<evidence type="ECO:0000256" key="14">
    <source>
        <dbReference type="ARBA" id="ARBA00025228"/>
    </source>
</evidence>
<evidence type="ECO:0000256" key="8">
    <source>
        <dbReference type="ARBA" id="ARBA00022573"/>
    </source>
</evidence>
<feature type="transmembrane region" description="Helical" evidence="19">
    <location>
        <begin position="113"/>
        <end position="135"/>
    </location>
</feature>
<comment type="function">
    <text evidence="14 19">Joins adenosylcobinamide-GDP and alpha-ribazole to generate adenosylcobalamin (Ado-cobalamin). Also synthesizes adenosylcobalamin 5'-phosphate from adenosylcobinamide-GDP and alpha-ribazole 5'-phosphate.</text>
</comment>
<evidence type="ECO:0000256" key="4">
    <source>
        <dbReference type="ARBA" id="ARBA00010561"/>
    </source>
</evidence>
<keyword evidence="10 19" id="KW-0812">Transmembrane</keyword>
<evidence type="ECO:0000256" key="1">
    <source>
        <dbReference type="ARBA" id="ARBA00001946"/>
    </source>
</evidence>
<dbReference type="PANTHER" id="PTHR34148:SF1">
    <property type="entry name" value="ADENOSYLCOBINAMIDE-GDP RIBAZOLETRANSFERASE"/>
    <property type="match status" value="1"/>
</dbReference>
<dbReference type="InParanoid" id="A0A554MWA7"/>
<organism evidence="20 21">
    <name type="scientific">Haloglomus irregulare</name>
    <dbReference type="NCBI Taxonomy" id="2234134"/>
    <lineage>
        <taxon>Archaea</taxon>
        <taxon>Methanobacteriati</taxon>
        <taxon>Methanobacteriota</taxon>
        <taxon>Stenosarchaea group</taxon>
        <taxon>Halobacteria</taxon>
        <taxon>Halobacteriales</taxon>
        <taxon>Natronomonadaceae</taxon>
        <taxon>Haloglomus</taxon>
    </lineage>
</organism>
<reference evidence="20 21" key="1">
    <citation type="submission" date="2018-06" db="EMBL/GenBank/DDBJ databases">
        <title>Natronomonas sp. F16-60 a new haloarchaeon isolated from a solar saltern of Isla Cristina, Huelva, Spain.</title>
        <authorList>
            <person name="Duran-Viseras A."/>
            <person name="Sanchez-Porro C."/>
            <person name="Ventosa A."/>
        </authorList>
    </citation>
    <scope>NUCLEOTIDE SEQUENCE [LARGE SCALE GENOMIC DNA]</scope>
    <source>
        <strain evidence="20 21">F16-60</strain>
    </source>
</reference>
<dbReference type="RefSeq" id="WP_144263150.1">
    <property type="nucleotide sequence ID" value="NZ_QMDX01000013.1"/>
</dbReference>
<dbReference type="InterPro" id="IPR003805">
    <property type="entry name" value="CobS"/>
</dbReference>
<evidence type="ECO:0000256" key="17">
    <source>
        <dbReference type="ARBA" id="ARBA00048623"/>
    </source>
</evidence>
<feature type="transmembrane region" description="Helical" evidence="19">
    <location>
        <begin position="30"/>
        <end position="48"/>
    </location>
</feature>
<feature type="transmembrane region" description="Helical" evidence="19">
    <location>
        <begin position="54"/>
        <end position="80"/>
    </location>
</feature>
<keyword evidence="8 19" id="KW-0169">Cobalamin biosynthesis</keyword>
<comment type="cofactor">
    <cofactor evidence="1 19">
        <name>Mg(2+)</name>
        <dbReference type="ChEBI" id="CHEBI:18420"/>
    </cofactor>
</comment>
<evidence type="ECO:0000256" key="10">
    <source>
        <dbReference type="ARBA" id="ARBA00022692"/>
    </source>
</evidence>
<evidence type="ECO:0000256" key="12">
    <source>
        <dbReference type="ARBA" id="ARBA00022989"/>
    </source>
</evidence>
<dbReference type="Proteomes" id="UP000319894">
    <property type="component" value="Unassembled WGS sequence"/>
</dbReference>
<comment type="similarity">
    <text evidence="4 19">Belongs to the CobS family.</text>
</comment>
<evidence type="ECO:0000256" key="9">
    <source>
        <dbReference type="ARBA" id="ARBA00022679"/>
    </source>
</evidence>
<dbReference type="GO" id="GO:0008818">
    <property type="term" value="F:cobalamin 5'-phosphate synthase activity"/>
    <property type="evidence" value="ECO:0007669"/>
    <property type="project" value="UniProtKB-UniRule"/>
</dbReference>
<feature type="transmembrane region" description="Helical" evidence="19">
    <location>
        <begin position="216"/>
        <end position="235"/>
    </location>
</feature>
<evidence type="ECO:0000256" key="19">
    <source>
        <dbReference type="HAMAP-Rule" id="MF_00719"/>
    </source>
</evidence>
<evidence type="ECO:0000256" key="5">
    <source>
        <dbReference type="ARBA" id="ARBA00013200"/>
    </source>
</evidence>
<protein>
    <recommendedName>
        <fullName evidence="6 19">Adenosylcobinamide-GDP ribazoletransferase</fullName>
        <ecNumber evidence="5 19">2.7.8.26</ecNumber>
    </recommendedName>
    <alternativeName>
        <fullName evidence="16 19">Cobalamin synthase</fullName>
    </alternativeName>
    <alternativeName>
        <fullName evidence="15 19">Cobalamin-5'-phosphate synthase</fullName>
    </alternativeName>
</protein>
<dbReference type="PANTHER" id="PTHR34148">
    <property type="entry name" value="ADENOSYLCOBINAMIDE-GDP RIBAZOLETRANSFERASE"/>
    <property type="match status" value="1"/>
</dbReference>
<keyword evidence="7 19" id="KW-1003">Cell membrane</keyword>
<dbReference type="GO" id="GO:0005886">
    <property type="term" value="C:plasma membrane"/>
    <property type="evidence" value="ECO:0007669"/>
    <property type="project" value="UniProtKB-SubCell"/>
</dbReference>
<evidence type="ECO:0000256" key="18">
    <source>
        <dbReference type="ARBA" id="ARBA00049504"/>
    </source>
</evidence>
<dbReference type="Pfam" id="PF02654">
    <property type="entry name" value="CobS"/>
    <property type="match status" value="1"/>
</dbReference>
<gene>
    <name evidence="19" type="primary">cobS</name>
    <name evidence="20" type="ORF">DP107_16020</name>
</gene>
<keyword evidence="13 19" id="KW-0472">Membrane</keyword>
<dbReference type="HAMAP" id="MF_00719">
    <property type="entry name" value="CobS"/>
    <property type="match status" value="1"/>
</dbReference>
<comment type="catalytic activity">
    <reaction evidence="18 19">
        <text>alpha-ribazole 5'-phosphate + adenosylcob(III)inamide-GDP = adenosylcob(III)alamin 5'-phosphate + GMP + H(+)</text>
        <dbReference type="Rhea" id="RHEA:23560"/>
        <dbReference type="ChEBI" id="CHEBI:15378"/>
        <dbReference type="ChEBI" id="CHEBI:57918"/>
        <dbReference type="ChEBI" id="CHEBI:58115"/>
        <dbReference type="ChEBI" id="CHEBI:60487"/>
        <dbReference type="ChEBI" id="CHEBI:60493"/>
        <dbReference type="EC" id="2.7.8.26"/>
    </reaction>
</comment>
<evidence type="ECO:0000256" key="3">
    <source>
        <dbReference type="ARBA" id="ARBA00004663"/>
    </source>
</evidence>
<dbReference type="GO" id="GO:0009236">
    <property type="term" value="P:cobalamin biosynthetic process"/>
    <property type="evidence" value="ECO:0007669"/>
    <property type="project" value="UniProtKB-UniRule"/>
</dbReference>
<proteinExistence type="inferred from homology"/>
<dbReference type="GO" id="GO:0051073">
    <property type="term" value="F:adenosylcobinamide-GDP ribazoletransferase activity"/>
    <property type="evidence" value="ECO:0007669"/>
    <property type="project" value="UniProtKB-UniRule"/>
</dbReference>
<keyword evidence="11 19" id="KW-0460">Magnesium</keyword>
<dbReference type="EC" id="2.7.8.26" evidence="5 19"/>
<dbReference type="OrthoDB" id="11748at2157"/>
<dbReference type="UniPathway" id="UPA00148">
    <property type="reaction ID" value="UER00238"/>
</dbReference>
<comment type="pathway">
    <text evidence="3 19">Cofactor biosynthesis; adenosylcobalamin biosynthesis; adenosylcobalamin from cob(II)yrinate a,c-diamide: step 7/7.</text>
</comment>
<comment type="catalytic activity">
    <reaction evidence="17 19">
        <text>alpha-ribazole + adenosylcob(III)inamide-GDP = adenosylcob(III)alamin + GMP + H(+)</text>
        <dbReference type="Rhea" id="RHEA:16049"/>
        <dbReference type="ChEBI" id="CHEBI:10329"/>
        <dbReference type="ChEBI" id="CHEBI:15378"/>
        <dbReference type="ChEBI" id="CHEBI:18408"/>
        <dbReference type="ChEBI" id="CHEBI:58115"/>
        <dbReference type="ChEBI" id="CHEBI:60487"/>
        <dbReference type="EC" id="2.7.8.26"/>
    </reaction>
</comment>
<dbReference type="EMBL" id="QMDX01000013">
    <property type="protein sequence ID" value="TSD09414.1"/>
    <property type="molecule type" value="Genomic_DNA"/>
</dbReference>
<evidence type="ECO:0000256" key="6">
    <source>
        <dbReference type="ARBA" id="ARBA00015850"/>
    </source>
</evidence>
<dbReference type="FunCoup" id="A0A554MWA7">
    <property type="interactions" value="69"/>
</dbReference>
<comment type="subcellular location">
    <subcellularLocation>
        <location evidence="2 19">Cell membrane</location>
        <topology evidence="2 19">Multi-pass membrane protein</topology>
    </subcellularLocation>
</comment>
<evidence type="ECO:0000256" key="2">
    <source>
        <dbReference type="ARBA" id="ARBA00004651"/>
    </source>
</evidence>
<evidence type="ECO:0000256" key="15">
    <source>
        <dbReference type="ARBA" id="ARBA00032605"/>
    </source>
</evidence>
<accession>A0A554MWA7</accession>
<evidence type="ECO:0000256" key="13">
    <source>
        <dbReference type="ARBA" id="ARBA00023136"/>
    </source>
</evidence>
<evidence type="ECO:0000256" key="11">
    <source>
        <dbReference type="ARBA" id="ARBA00022842"/>
    </source>
</evidence>
<keyword evidence="9 19" id="KW-0808">Transferase</keyword>